<keyword evidence="6" id="KW-0812">Transmembrane</keyword>
<dbReference type="RefSeq" id="WP_104421603.1">
    <property type="nucleotide sequence ID" value="NZ_PTJC01000008.1"/>
</dbReference>
<comment type="subcellular location">
    <subcellularLocation>
        <location evidence="1">Cell inner membrane</location>
        <topology evidence="1">Single-pass membrane protein</topology>
        <orientation evidence="1">Periplasmic side</orientation>
    </subcellularLocation>
</comment>
<evidence type="ECO:0000256" key="4">
    <source>
        <dbReference type="ARBA" id="ARBA00022475"/>
    </source>
</evidence>
<keyword evidence="13" id="KW-1185">Reference proteome</keyword>
<dbReference type="InterPro" id="IPR006260">
    <property type="entry name" value="TonB/TolA_C"/>
</dbReference>
<organism evidence="12 13">
    <name type="scientific">Neolewinella xylanilytica</name>
    <dbReference type="NCBI Taxonomy" id="1514080"/>
    <lineage>
        <taxon>Bacteria</taxon>
        <taxon>Pseudomonadati</taxon>
        <taxon>Bacteroidota</taxon>
        <taxon>Saprospiria</taxon>
        <taxon>Saprospirales</taxon>
        <taxon>Lewinellaceae</taxon>
        <taxon>Neolewinella</taxon>
    </lineage>
</organism>
<accession>A0A2S6I093</accession>
<dbReference type="AlphaFoldDB" id="A0A2S6I093"/>
<dbReference type="PANTHER" id="PTHR33446">
    <property type="entry name" value="PROTEIN TONB-RELATED"/>
    <property type="match status" value="1"/>
</dbReference>
<keyword evidence="9" id="KW-0472">Membrane</keyword>
<dbReference type="GO" id="GO:0098797">
    <property type="term" value="C:plasma membrane protein complex"/>
    <property type="evidence" value="ECO:0007669"/>
    <property type="project" value="TreeGrafter"/>
</dbReference>
<dbReference type="PROSITE" id="PS52015">
    <property type="entry name" value="TONB_CTD"/>
    <property type="match status" value="1"/>
</dbReference>
<evidence type="ECO:0000313" key="12">
    <source>
        <dbReference type="EMBL" id="PPK84269.1"/>
    </source>
</evidence>
<protein>
    <submittedName>
        <fullName evidence="12">TonB family protein</fullName>
    </submittedName>
</protein>
<evidence type="ECO:0000256" key="8">
    <source>
        <dbReference type="ARBA" id="ARBA00022989"/>
    </source>
</evidence>
<evidence type="ECO:0000256" key="10">
    <source>
        <dbReference type="SAM" id="SignalP"/>
    </source>
</evidence>
<evidence type="ECO:0000259" key="11">
    <source>
        <dbReference type="PROSITE" id="PS52015"/>
    </source>
</evidence>
<reference evidence="12 13" key="1">
    <citation type="submission" date="2018-02" db="EMBL/GenBank/DDBJ databases">
        <title>Genomic Encyclopedia of Archaeal and Bacterial Type Strains, Phase II (KMG-II): from individual species to whole genera.</title>
        <authorList>
            <person name="Goeker M."/>
        </authorList>
    </citation>
    <scope>NUCLEOTIDE SEQUENCE [LARGE SCALE GENOMIC DNA]</scope>
    <source>
        <strain evidence="12 13">DSM 29526</strain>
    </source>
</reference>
<comment type="similarity">
    <text evidence="2">Belongs to the TonB family.</text>
</comment>
<feature type="chain" id="PRO_5015448054" evidence="10">
    <location>
        <begin position="24"/>
        <end position="310"/>
    </location>
</feature>
<evidence type="ECO:0000256" key="6">
    <source>
        <dbReference type="ARBA" id="ARBA00022692"/>
    </source>
</evidence>
<dbReference type="NCBIfam" id="TIGR01352">
    <property type="entry name" value="tonB_Cterm"/>
    <property type="match status" value="1"/>
</dbReference>
<keyword evidence="5" id="KW-0997">Cell inner membrane</keyword>
<dbReference type="GO" id="GO:0015031">
    <property type="term" value="P:protein transport"/>
    <property type="evidence" value="ECO:0007669"/>
    <property type="project" value="UniProtKB-KW"/>
</dbReference>
<keyword evidence="4" id="KW-1003">Cell membrane</keyword>
<dbReference type="Gene3D" id="2.20.110.10">
    <property type="entry name" value="Histone H3 K4-specific methyltransferase SET7/9 N-terminal domain"/>
    <property type="match status" value="1"/>
</dbReference>
<dbReference type="SUPFAM" id="SSF82185">
    <property type="entry name" value="Histone H3 K4-specific methyltransferase SET7/9 N-terminal domain"/>
    <property type="match status" value="1"/>
</dbReference>
<evidence type="ECO:0000256" key="1">
    <source>
        <dbReference type="ARBA" id="ARBA00004383"/>
    </source>
</evidence>
<dbReference type="EMBL" id="PTJC01000008">
    <property type="protein sequence ID" value="PPK84269.1"/>
    <property type="molecule type" value="Genomic_DNA"/>
</dbReference>
<evidence type="ECO:0000256" key="5">
    <source>
        <dbReference type="ARBA" id="ARBA00022519"/>
    </source>
</evidence>
<dbReference type="Proteomes" id="UP000237662">
    <property type="component" value="Unassembled WGS sequence"/>
</dbReference>
<dbReference type="PANTHER" id="PTHR33446:SF2">
    <property type="entry name" value="PROTEIN TONB"/>
    <property type="match status" value="1"/>
</dbReference>
<feature type="signal peptide" evidence="10">
    <location>
        <begin position="1"/>
        <end position="23"/>
    </location>
</feature>
<dbReference type="InterPro" id="IPR051045">
    <property type="entry name" value="TonB-dependent_transducer"/>
</dbReference>
<dbReference type="SUPFAM" id="SSF74653">
    <property type="entry name" value="TolA/TonB C-terminal domain"/>
    <property type="match status" value="1"/>
</dbReference>
<evidence type="ECO:0000256" key="9">
    <source>
        <dbReference type="ARBA" id="ARBA00023136"/>
    </source>
</evidence>
<proteinExistence type="inferred from homology"/>
<gene>
    <name evidence="12" type="ORF">CLV84_4038</name>
</gene>
<name>A0A2S6I093_9BACT</name>
<keyword evidence="8" id="KW-1133">Transmembrane helix</keyword>
<keyword evidence="7" id="KW-0653">Protein transport</keyword>
<keyword evidence="10" id="KW-0732">Signal</keyword>
<keyword evidence="3" id="KW-0813">Transport</keyword>
<dbReference type="GO" id="GO:0031992">
    <property type="term" value="F:energy transducer activity"/>
    <property type="evidence" value="ECO:0007669"/>
    <property type="project" value="TreeGrafter"/>
</dbReference>
<dbReference type="Gene3D" id="3.30.1150.10">
    <property type="match status" value="1"/>
</dbReference>
<evidence type="ECO:0000313" key="13">
    <source>
        <dbReference type="Proteomes" id="UP000237662"/>
    </source>
</evidence>
<dbReference type="Pfam" id="PF03544">
    <property type="entry name" value="TonB_C"/>
    <property type="match status" value="1"/>
</dbReference>
<comment type="caution">
    <text evidence="12">The sequence shown here is derived from an EMBL/GenBank/DDBJ whole genome shotgun (WGS) entry which is preliminary data.</text>
</comment>
<evidence type="ECO:0000256" key="2">
    <source>
        <dbReference type="ARBA" id="ARBA00006555"/>
    </source>
</evidence>
<feature type="domain" description="TonB C-terminal" evidence="11">
    <location>
        <begin position="220"/>
        <end position="310"/>
    </location>
</feature>
<dbReference type="GO" id="GO:0055085">
    <property type="term" value="P:transmembrane transport"/>
    <property type="evidence" value="ECO:0007669"/>
    <property type="project" value="InterPro"/>
</dbReference>
<dbReference type="OrthoDB" id="649093at2"/>
<evidence type="ECO:0000256" key="7">
    <source>
        <dbReference type="ARBA" id="ARBA00022927"/>
    </source>
</evidence>
<evidence type="ECO:0000256" key="3">
    <source>
        <dbReference type="ARBA" id="ARBA00022448"/>
    </source>
</evidence>
<dbReference type="InterPro" id="IPR037682">
    <property type="entry name" value="TonB_C"/>
</dbReference>
<sequence length="310" mass="34967">MSCTSLKLLICIALLICLAPALVAQKGDRRFKGRYESDLGQGKKELASAYQWMTSVTADKQYVRRTYFPETHQLIGHVTFADKKMRVNNGPARKWFDEGGLRSEVTFVHGLEEGIYVDYHRNGAVASTGTYRRGQKTGTWLHYRNDGTLYKSANYRAGKLDGPSIRIDSLAGADTIYYRQDQLVDAAGETLETSDPGPMELMPLFPGCEEFLVYSARKPCADRKMLEFVYRHIQYPPRAREMGVEGTAVVSFVIERDGSVSEITSEYGLNEDVRTEIVRLVNMMPVWEPGIQDGIPVRVLFTLPVKFGLR</sequence>